<name>A0ABW2ZAB3_9FLAO</name>
<evidence type="ECO:0000313" key="2">
    <source>
        <dbReference type="Proteomes" id="UP001597032"/>
    </source>
</evidence>
<accession>A0ABW2ZAB3</accession>
<dbReference type="RefSeq" id="WP_298264169.1">
    <property type="nucleotide sequence ID" value="NZ_JBHTIC010000016.1"/>
</dbReference>
<dbReference type="Proteomes" id="UP001597032">
    <property type="component" value="Unassembled WGS sequence"/>
</dbReference>
<comment type="caution">
    <text evidence="1">The sequence shown here is derived from an EMBL/GenBank/DDBJ whole genome shotgun (WGS) entry which is preliminary data.</text>
</comment>
<dbReference type="InterPro" id="IPR046525">
    <property type="entry name" value="DUF6702"/>
</dbReference>
<evidence type="ECO:0000313" key="1">
    <source>
        <dbReference type="EMBL" id="MFD0762672.1"/>
    </source>
</evidence>
<reference evidence="2" key="1">
    <citation type="journal article" date="2019" name="Int. J. Syst. Evol. Microbiol.">
        <title>The Global Catalogue of Microorganisms (GCM) 10K type strain sequencing project: providing services to taxonomists for standard genome sequencing and annotation.</title>
        <authorList>
            <consortium name="The Broad Institute Genomics Platform"/>
            <consortium name="The Broad Institute Genome Sequencing Center for Infectious Disease"/>
            <person name="Wu L."/>
            <person name="Ma J."/>
        </authorList>
    </citation>
    <scope>NUCLEOTIDE SEQUENCE [LARGE SCALE GENOMIC DNA]</scope>
    <source>
        <strain evidence="2">CCUG 60022</strain>
    </source>
</reference>
<dbReference type="EMBL" id="JBHTIC010000016">
    <property type="protein sequence ID" value="MFD0762672.1"/>
    <property type="molecule type" value="Genomic_DNA"/>
</dbReference>
<dbReference type="Pfam" id="PF20420">
    <property type="entry name" value="DUF6702"/>
    <property type="match status" value="1"/>
</dbReference>
<proteinExistence type="predicted"/>
<keyword evidence="2" id="KW-1185">Reference proteome</keyword>
<gene>
    <name evidence="1" type="ORF">ACFQZW_11325</name>
</gene>
<organism evidence="1 2">
    <name type="scientific">Lutibacter aestuarii</name>
    <dbReference type="NCBI Taxonomy" id="861111"/>
    <lineage>
        <taxon>Bacteria</taxon>
        <taxon>Pseudomonadati</taxon>
        <taxon>Bacteroidota</taxon>
        <taxon>Flavobacteriia</taxon>
        <taxon>Flavobacteriales</taxon>
        <taxon>Flavobacteriaceae</taxon>
        <taxon>Lutibacter</taxon>
    </lineage>
</organism>
<protein>
    <submittedName>
        <fullName evidence="1">DUF6702 family protein</fullName>
    </submittedName>
</protein>
<sequence>MKFSKYLLFFLIIPLFSFTLHKYYVSLCEIDYVEDQKAVQITLGLFIDDIETTLNKTHNTNFKIATKDELPNLDKYFEEYLNNHLNININNKLEKYTFIGKEYDDDVVRFYLEISNIEKLQTIEVTNTCLLKDFKDQQNIIKIYAYKKHKTFYLDKKNDNCLLKF</sequence>